<dbReference type="PROSITE" id="PS52016">
    <property type="entry name" value="TONB_DEPENDENT_REC_3"/>
    <property type="match status" value="1"/>
</dbReference>
<evidence type="ECO:0000256" key="9">
    <source>
        <dbReference type="RuleBase" id="RU003357"/>
    </source>
</evidence>
<evidence type="ECO:0000256" key="3">
    <source>
        <dbReference type="ARBA" id="ARBA00022452"/>
    </source>
</evidence>
<dbReference type="Gene3D" id="2.170.130.10">
    <property type="entry name" value="TonB-dependent receptor, plug domain"/>
    <property type="match status" value="1"/>
</dbReference>
<dbReference type="STRING" id="1249552.PS2015_2804"/>
<proteinExistence type="inferred from homology"/>
<comment type="similarity">
    <text evidence="8 9">Belongs to the TonB-dependent receptor family.</text>
</comment>
<keyword evidence="5 9" id="KW-0798">TonB box</keyword>
<reference evidence="13 14" key="1">
    <citation type="submission" date="2015-11" db="EMBL/GenBank/DDBJ databases">
        <authorList>
            <person name="Zhang Y."/>
            <person name="Guo Z."/>
        </authorList>
    </citation>
    <scope>NUCLEOTIDE SEQUENCE [LARGE SCALE GENOMIC DNA]</scope>
    <source>
        <strain evidence="13 14">KCTC 32221</strain>
    </source>
</reference>
<dbReference type="GO" id="GO:0009279">
    <property type="term" value="C:cell outer membrane"/>
    <property type="evidence" value="ECO:0007669"/>
    <property type="project" value="UniProtKB-SubCell"/>
</dbReference>
<keyword evidence="14" id="KW-1185">Reference proteome</keyword>
<feature type="domain" description="TonB-dependent receptor-like beta-barrel" evidence="11">
    <location>
        <begin position="240"/>
        <end position="709"/>
    </location>
</feature>
<keyword evidence="10" id="KW-0732">Signal</keyword>
<gene>
    <name evidence="13" type="ORF">PS2015_2804</name>
</gene>
<protein>
    <submittedName>
        <fullName evidence="13">TonB-denpendent receptor</fullName>
    </submittedName>
</protein>
<evidence type="ECO:0000259" key="12">
    <source>
        <dbReference type="Pfam" id="PF07715"/>
    </source>
</evidence>
<dbReference type="InterPro" id="IPR039426">
    <property type="entry name" value="TonB-dep_rcpt-like"/>
</dbReference>
<dbReference type="EMBL" id="CP013189">
    <property type="protein sequence ID" value="ALO47435.1"/>
    <property type="molecule type" value="Genomic_DNA"/>
</dbReference>
<dbReference type="OrthoDB" id="5332150at2"/>
<keyword evidence="6 8" id="KW-0472">Membrane</keyword>
<evidence type="ECO:0000313" key="14">
    <source>
        <dbReference type="Proteomes" id="UP000065641"/>
    </source>
</evidence>
<dbReference type="AlphaFoldDB" id="A0A0S2KGJ7"/>
<evidence type="ECO:0000256" key="1">
    <source>
        <dbReference type="ARBA" id="ARBA00004571"/>
    </source>
</evidence>
<accession>A0A0S2KGJ7</accession>
<feature type="signal peptide" evidence="10">
    <location>
        <begin position="1"/>
        <end position="30"/>
    </location>
</feature>
<sequence length="755" mass="82269" precursor="true">MSATLKSNVFSLSRIALAVAMSGATVVAVAAEPPTDIEQIVIEGQRHSAGGHLKTMSEADIRKLSASTSDTASLLANLAGVSVNQTGAVSSLPMIRGLSDDRLRIKVDGMDMISACPNHMNPPLSYMAPSDVGQMTVFAGITPVSVGGDSIGGTVISESKAPSFSDAAVFEGEVGGFSRSNNNAYGTNVKVSRSTQNAYVSYSGNYSQGDNYTAAENFKPTAQTGRPGHTLPLDEVASTAYETQNHNLRFAYRTEGNLFDVQLGYQNMPSQLYPNQRMDLLDNQQVRLNLNWQRDMSWGQLQTRLYHEKVEHGMDFGPDRQFWYGTNAMGGNPCDTIRFHGDPAGTCAAGMPMFSDSNNTGLSLTAEIELAARGMVRVGADFQQFTLDDYWTASGGGMGPGTFQNINNGQRDRSAIFAEHELQLTDALLLMYGARAERVTRNADEVQGYSTAMTAPGMQFMEARAFNNADRKEADTNLDLTLLARYEVSDQIDLELGLAQKTRSANLYEAYPWSSWMMAASMNNLVGDGNGYVGNLDLKPEVAHTLSGSLNWRSADRDIEASINPYFTRVDDYIDAVAGGMMMWRPGQYNVLQYQNQQAELKGVDLTLTANLFNNASGQWQLAGNVSYIDAENTDTGSGLYNIIPVQGRLALTQQLGGWDNSLEWVFAGDKDDVSAIRNEMTTDSYSLFNLRLSHTWDQVRLDLGVENLLDEFYYLPAGGTYVAQGMTMSMNGIPFGIGVPGMGRSFFAGVNYSF</sequence>
<dbReference type="InterPro" id="IPR037066">
    <property type="entry name" value="Plug_dom_sf"/>
</dbReference>
<dbReference type="PANTHER" id="PTHR30069">
    <property type="entry name" value="TONB-DEPENDENT OUTER MEMBRANE RECEPTOR"/>
    <property type="match status" value="1"/>
</dbReference>
<evidence type="ECO:0000256" key="2">
    <source>
        <dbReference type="ARBA" id="ARBA00022448"/>
    </source>
</evidence>
<dbReference type="KEGG" id="pspi:PS2015_2804"/>
<dbReference type="Gene3D" id="2.40.170.20">
    <property type="entry name" value="TonB-dependent receptor, beta-barrel domain"/>
    <property type="match status" value="1"/>
</dbReference>
<evidence type="ECO:0000256" key="10">
    <source>
        <dbReference type="SAM" id="SignalP"/>
    </source>
</evidence>
<evidence type="ECO:0000313" key="13">
    <source>
        <dbReference type="EMBL" id="ALO47435.1"/>
    </source>
</evidence>
<feature type="domain" description="TonB-dependent receptor plug" evidence="12">
    <location>
        <begin position="54"/>
        <end position="154"/>
    </location>
</feature>
<dbReference type="PATRIC" id="fig|1249552.3.peg.2830"/>
<dbReference type="InterPro" id="IPR036942">
    <property type="entry name" value="Beta-barrel_TonB_sf"/>
</dbReference>
<dbReference type="SUPFAM" id="SSF56935">
    <property type="entry name" value="Porins"/>
    <property type="match status" value="1"/>
</dbReference>
<dbReference type="InterPro" id="IPR000531">
    <property type="entry name" value="Beta-barrel_TonB"/>
</dbReference>
<feature type="chain" id="PRO_5006601662" evidence="10">
    <location>
        <begin position="31"/>
        <end position="755"/>
    </location>
</feature>
<dbReference type="Proteomes" id="UP000065641">
    <property type="component" value="Chromosome"/>
</dbReference>
<keyword evidence="13" id="KW-0675">Receptor</keyword>
<dbReference type="PANTHER" id="PTHR30069:SF49">
    <property type="entry name" value="OUTER MEMBRANE PROTEIN C"/>
    <property type="match status" value="1"/>
</dbReference>
<comment type="subcellular location">
    <subcellularLocation>
        <location evidence="1 8">Cell outer membrane</location>
        <topology evidence="1 8">Multi-pass membrane protein</topology>
    </subcellularLocation>
</comment>
<dbReference type="GO" id="GO:0044718">
    <property type="term" value="P:siderophore transmembrane transport"/>
    <property type="evidence" value="ECO:0007669"/>
    <property type="project" value="TreeGrafter"/>
</dbReference>
<evidence type="ECO:0000256" key="7">
    <source>
        <dbReference type="ARBA" id="ARBA00023237"/>
    </source>
</evidence>
<evidence type="ECO:0000256" key="4">
    <source>
        <dbReference type="ARBA" id="ARBA00022692"/>
    </source>
</evidence>
<keyword evidence="2 8" id="KW-0813">Transport</keyword>
<evidence type="ECO:0000256" key="8">
    <source>
        <dbReference type="PROSITE-ProRule" id="PRU01360"/>
    </source>
</evidence>
<name>A0A0S2KGJ7_9GAMM</name>
<dbReference type="Pfam" id="PF00593">
    <property type="entry name" value="TonB_dep_Rec_b-barrel"/>
    <property type="match status" value="1"/>
</dbReference>
<keyword evidence="3 8" id="KW-1134">Transmembrane beta strand</keyword>
<organism evidence="13 14">
    <name type="scientific">Pseudohongiella spirulinae</name>
    <dbReference type="NCBI Taxonomy" id="1249552"/>
    <lineage>
        <taxon>Bacteria</taxon>
        <taxon>Pseudomonadati</taxon>
        <taxon>Pseudomonadota</taxon>
        <taxon>Gammaproteobacteria</taxon>
        <taxon>Pseudomonadales</taxon>
        <taxon>Pseudohongiellaceae</taxon>
        <taxon>Pseudohongiella</taxon>
    </lineage>
</organism>
<evidence type="ECO:0000256" key="5">
    <source>
        <dbReference type="ARBA" id="ARBA00023077"/>
    </source>
</evidence>
<dbReference type="Pfam" id="PF07715">
    <property type="entry name" value="Plug"/>
    <property type="match status" value="1"/>
</dbReference>
<evidence type="ECO:0000256" key="6">
    <source>
        <dbReference type="ARBA" id="ARBA00023136"/>
    </source>
</evidence>
<dbReference type="InterPro" id="IPR012910">
    <property type="entry name" value="Plug_dom"/>
</dbReference>
<dbReference type="GO" id="GO:0015344">
    <property type="term" value="F:siderophore uptake transmembrane transporter activity"/>
    <property type="evidence" value="ECO:0007669"/>
    <property type="project" value="TreeGrafter"/>
</dbReference>
<keyword evidence="4 8" id="KW-0812">Transmembrane</keyword>
<keyword evidence="7 8" id="KW-0998">Cell outer membrane</keyword>
<dbReference type="RefSeq" id="WP_082628151.1">
    <property type="nucleotide sequence ID" value="NZ_CP013189.1"/>
</dbReference>
<evidence type="ECO:0000259" key="11">
    <source>
        <dbReference type="Pfam" id="PF00593"/>
    </source>
</evidence>